<dbReference type="AlphaFoldDB" id="A0A6A7B3S2"/>
<feature type="transmembrane region" description="Helical" evidence="1">
    <location>
        <begin position="7"/>
        <end position="40"/>
    </location>
</feature>
<keyword evidence="3" id="KW-1185">Reference proteome</keyword>
<dbReference type="EMBL" id="MU006308">
    <property type="protein sequence ID" value="KAF2850090.1"/>
    <property type="molecule type" value="Genomic_DNA"/>
</dbReference>
<evidence type="ECO:0000313" key="2">
    <source>
        <dbReference type="EMBL" id="KAF2850090.1"/>
    </source>
</evidence>
<gene>
    <name evidence="2" type="ORF">T440DRAFT_114078</name>
</gene>
<protein>
    <submittedName>
        <fullName evidence="2">Uncharacterized protein</fullName>
    </submittedName>
</protein>
<organism evidence="2 3">
    <name type="scientific">Plenodomus tracheiphilus IPT5</name>
    <dbReference type="NCBI Taxonomy" id="1408161"/>
    <lineage>
        <taxon>Eukaryota</taxon>
        <taxon>Fungi</taxon>
        <taxon>Dikarya</taxon>
        <taxon>Ascomycota</taxon>
        <taxon>Pezizomycotina</taxon>
        <taxon>Dothideomycetes</taxon>
        <taxon>Pleosporomycetidae</taxon>
        <taxon>Pleosporales</taxon>
        <taxon>Pleosporineae</taxon>
        <taxon>Leptosphaeriaceae</taxon>
        <taxon>Plenodomus</taxon>
    </lineage>
</organism>
<keyword evidence="1" id="KW-0812">Transmembrane</keyword>
<evidence type="ECO:0000256" key="1">
    <source>
        <dbReference type="SAM" id="Phobius"/>
    </source>
</evidence>
<proteinExistence type="predicted"/>
<reference evidence="2" key="1">
    <citation type="submission" date="2020-01" db="EMBL/GenBank/DDBJ databases">
        <authorList>
            <consortium name="DOE Joint Genome Institute"/>
            <person name="Haridas S."/>
            <person name="Albert R."/>
            <person name="Binder M."/>
            <person name="Bloem J."/>
            <person name="Labutti K."/>
            <person name="Salamov A."/>
            <person name="Andreopoulos B."/>
            <person name="Baker S.E."/>
            <person name="Barry K."/>
            <person name="Bills G."/>
            <person name="Bluhm B.H."/>
            <person name="Cannon C."/>
            <person name="Castanera R."/>
            <person name="Culley D.E."/>
            <person name="Daum C."/>
            <person name="Ezra D."/>
            <person name="Gonzalez J.B."/>
            <person name="Henrissat B."/>
            <person name="Kuo A."/>
            <person name="Liang C."/>
            <person name="Lipzen A."/>
            <person name="Lutzoni F."/>
            <person name="Magnuson J."/>
            <person name="Mondo S."/>
            <person name="Nolan M."/>
            <person name="Ohm R."/>
            <person name="Pangilinan J."/>
            <person name="Park H.-J."/>
            <person name="Ramirez L."/>
            <person name="Alfaro M."/>
            <person name="Sun H."/>
            <person name="Tritt A."/>
            <person name="Yoshinaga Y."/>
            <person name="Zwiers L.-H."/>
            <person name="Turgeon B.G."/>
            <person name="Goodwin S.B."/>
            <person name="Spatafora J.W."/>
            <person name="Crous P.W."/>
            <person name="Grigoriev I.V."/>
        </authorList>
    </citation>
    <scope>NUCLEOTIDE SEQUENCE</scope>
    <source>
        <strain evidence="2">IPT5</strain>
    </source>
</reference>
<sequence length="81" mass="8799">MGRRSSILATASVFLLSSLVHFLFLIPAFDLVICFLASVFVCQTSASQRPDQVFSYGYSISGRHACLAFQGKTGKKQPHGS</sequence>
<evidence type="ECO:0000313" key="3">
    <source>
        <dbReference type="Proteomes" id="UP000799423"/>
    </source>
</evidence>
<accession>A0A6A7B3S2</accession>
<name>A0A6A7B3S2_9PLEO</name>
<keyword evidence="1" id="KW-1133">Transmembrane helix</keyword>
<keyword evidence="1" id="KW-0472">Membrane</keyword>
<dbReference type="Proteomes" id="UP000799423">
    <property type="component" value="Unassembled WGS sequence"/>
</dbReference>